<dbReference type="RefSeq" id="WP_122502641.1">
    <property type="nucleotide sequence ID" value="NZ_UPHU01000001.1"/>
</dbReference>
<evidence type="ECO:0000313" key="3">
    <source>
        <dbReference type="Proteomes" id="UP000268285"/>
    </source>
</evidence>
<evidence type="ECO:0008006" key="4">
    <source>
        <dbReference type="Google" id="ProtNLM"/>
    </source>
</evidence>
<proteinExistence type="predicted"/>
<dbReference type="Proteomes" id="UP000268285">
    <property type="component" value="Unassembled WGS sequence"/>
</dbReference>
<keyword evidence="3" id="KW-1185">Reference proteome</keyword>
<evidence type="ECO:0000256" key="1">
    <source>
        <dbReference type="SAM" id="MobiDB-lite"/>
    </source>
</evidence>
<organism evidence="2 3">
    <name type="scientific">Mycobacterium pseudokansasii</name>
    <dbReference type="NCBI Taxonomy" id="2341080"/>
    <lineage>
        <taxon>Bacteria</taxon>
        <taxon>Bacillati</taxon>
        <taxon>Actinomycetota</taxon>
        <taxon>Actinomycetes</taxon>
        <taxon>Mycobacteriales</taxon>
        <taxon>Mycobacteriaceae</taxon>
        <taxon>Mycobacterium</taxon>
    </lineage>
</organism>
<reference evidence="2 3" key="1">
    <citation type="submission" date="2018-09" db="EMBL/GenBank/DDBJ databases">
        <authorList>
            <person name="Tagini F."/>
        </authorList>
    </citation>
    <scope>NUCLEOTIDE SEQUENCE [LARGE SCALE GENOMIC DNA]</scope>
    <source>
        <strain evidence="2 3">MK142</strain>
    </source>
</reference>
<feature type="region of interest" description="Disordered" evidence="1">
    <location>
        <begin position="1"/>
        <end position="21"/>
    </location>
</feature>
<gene>
    <name evidence="2" type="ORF">LAUMK142_05351</name>
</gene>
<dbReference type="EMBL" id="UPHU01000001">
    <property type="protein sequence ID" value="VBA56022.1"/>
    <property type="molecule type" value="Genomic_DNA"/>
</dbReference>
<accession>A0A498QVW0</accession>
<dbReference type="OrthoDB" id="4426978at2"/>
<evidence type="ECO:0000313" key="2">
    <source>
        <dbReference type="EMBL" id="VBA56022.1"/>
    </source>
</evidence>
<dbReference type="AlphaFoldDB" id="A0A498QVW0"/>
<name>A0A498QVW0_9MYCO</name>
<sequence length="125" mass="14247">MAQSEPEEAQNTPPRPPTGLRARGKRLWRELHESAEFDHAPETVLVIEEACFLADEVDRLRRIVRAAGADTRVLGYNKQITSMPEVDDLRKTQALLLSMLKSIRLDDEMMTASDFGRRGAEGRWR</sequence>
<protein>
    <recommendedName>
        <fullName evidence="4">Phage terminase small subunit P27 family</fullName>
    </recommendedName>
</protein>